<protein>
    <submittedName>
        <fullName evidence="1">Uncharacterized protein</fullName>
    </submittedName>
</protein>
<sequence length="90" mass="9644">MIPPDLLDGPLRPAHPGMAVVTSVVLHRWQGFDVIDVETREVLCRCVVQSISKDGKVAIGVKYHCETLDVELATAPPGIAPTEDSNGPDV</sequence>
<dbReference type="AlphaFoldDB" id="A0A0F9FRK8"/>
<evidence type="ECO:0000313" key="1">
    <source>
        <dbReference type="EMBL" id="KKL89164.1"/>
    </source>
</evidence>
<comment type="caution">
    <text evidence="1">The sequence shown here is derived from an EMBL/GenBank/DDBJ whole genome shotgun (WGS) entry which is preliminary data.</text>
</comment>
<proteinExistence type="predicted"/>
<dbReference type="EMBL" id="LAZR01020365">
    <property type="protein sequence ID" value="KKL89164.1"/>
    <property type="molecule type" value="Genomic_DNA"/>
</dbReference>
<accession>A0A0F9FRK8</accession>
<reference evidence="1" key="1">
    <citation type="journal article" date="2015" name="Nature">
        <title>Complex archaea that bridge the gap between prokaryotes and eukaryotes.</title>
        <authorList>
            <person name="Spang A."/>
            <person name="Saw J.H."/>
            <person name="Jorgensen S.L."/>
            <person name="Zaremba-Niedzwiedzka K."/>
            <person name="Martijn J."/>
            <person name="Lind A.E."/>
            <person name="van Eijk R."/>
            <person name="Schleper C."/>
            <person name="Guy L."/>
            <person name="Ettema T.J."/>
        </authorList>
    </citation>
    <scope>NUCLEOTIDE SEQUENCE</scope>
</reference>
<name>A0A0F9FRK8_9ZZZZ</name>
<organism evidence="1">
    <name type="scientific">marine sediment metagenome</name>
    <dbReference type="NCBI Taxonomy" id="412755"/>
    <lineage>
        <taxon>unclassified sequences</taxon>
        <taxon>metagenomes</taxon>
        <taxon>ecological metagenomes</taxon>
    </lineage>
</organism>
<gene>
    <name evidence="1" type="ORF">LCGC14_1917450</name>
</gene>